<accession>A0A397HH80</accession>
<protein>
    <submittedName>
        <fullName evidence="2">Uncharacterized protein</fullName>
    </submittedName>
</protein>
<dbReference type="EMBL" id="PQFF01000320">
    <property type="protein sequence ID" value="RHZ60926.1"/>
    <property type="molecule type" value="Genomic_DNA"/>
</dbReference>
<comment type="caution">
    <text evidence="2">The sequence shown here is derived from an EMBL/GenBank/DDBJ whole genome shotgun (WGS) entry which is preliminary data.</text>
</comment>
<dbReference type="Proteomes" id="UP000266861">
    <property type="component" value="Unassembled WGS sequence"/>
</dbReference>
<name>A0A397HH80_9GLOM</name>
<proteinExistence type="predicted"/>
<feature type="region of interest" description="Disordered" evidence="1">
    <location>
        <begin position="1"/>
        <end position="33"/>
    </location>
</feature>
<evidence type="ECO:0000313" key="2">
    <source>
        <dbReference type="EMBL" id="RHZ60926.1"/>
    </source>
</evidence>
<reference evidence="2 3" key="1">
    <citation type="submission" date="2018-08" db="EMBL/GenBank/DDBJ databases">
        <title>Genome and evolution of the arbuscular mycorrhizal fungus Diversispora epigaea (formerly Glomus versiforme) and its bacterial endosymbionts.</title>
        <authorList>
            <person name="Sun X."/>
            <person name="Fei Z."/>
            <person name="Harrison M."/>
        </authorList>
    </citation>
    <scope>NUCLEOTIDE SEQUENCE [LARGE SCALE GENOMIC DNA]</scope>
    <source>
        <strain evidence="2 3">IT104</strain>
    </source>
</reference>
<keyword evidence="3" id="KW-1185">Reference proteome</keyword>
<organism evidence="2 3">
    <name type="scientific">Diversispora epigaea</name>
    <dbReference type="NCBI Taxonomy" id="1348612"/>
    <lineage>
        <taxon>Eukaryota</taxon>
        <taxon>Fungi</taxon>
        <taxon>Fungi incertae sedis</taxon>
        <taxon>Mucoromycota</taxon>
        <taxon>Glomeromycotina</taxon>
        <taxon>Glomeromycetes</taxon>
        <taxon>Diversisporales</taxon>
        <taxon>Diversisporaceae</taxon>
        <taxon>Diversispora</taxon>
    </lineage>
</organism>
<evidence type="ECO:0000313" key="3">
    <source>
        <dbReference type="Proteomes" id="UP000266861"/>
    </source>
</evidence>
<gene>
    <name evidence="2" type="ORF">Glove_350g67</name>
</gene>
<evidence type="ECO:0000256" key="1">
    <source>
        <dbReference type="SAM" id="MobiDB-lite"/>
    </source>
</evidence>
<dbReference type="OrthoDB" id="2440494at2759"/>
<feature type="compositionally biased region" description="Basic and acidic residues" evidence="1">
    <location>
        <begin position="1"/>
        <end position="23"/>
    </location>
</feature>
<dbReference type="AlphaFoldDB" id="A0A397HH80"/>
<feature type="compositionally biased region" description="Polar residues" evidence="1">
    <location>
        <begin position="24"/>
        <end position="33"/>
    </location>
</feature>
<sequence length="446" mass="52223">MSEQEDRPRRKIDNYSSIKKEIQSESPNTVKNNTQFKKTTWETENISTDKQNIMNLEEDNFNNDSNTGIQEWQQVTNQKNKQKVVNNNTTSKNQETTVEDNESIISFEDINENQHEWHEAFGAKKYKIWTEETELIMVTSKVFNKQRMISVFFDNEEKMNIVKKINIGANATQPSYIHRAVIFKRNPQRDIMHDIKLWDISICMKYKELVFEISFTFEDIERMNLRTNNIVMPLNFTTEMLKSRGEFTAKVIGLPIGFIVKELMPTIEKVETETCYFPRTRTYRCKEETIVSFVLHCNGLSLNTSWNNENTTTTIKIIDFTTKTCHKCYSIEHLISNCPLTKQTPSLKKRKSIVLKIYANITKKNRFNKSAPIGDANDRLSHIESLLLKVSERLTALEGHIWNKTNADFEQDLFDLNDNVDMDEDSIEQENSIYLPIIVEVCRMIE</sequence>